<dbReference type="InterPro" id="IPR050228">
    <property type="entry name" value="Carboxylesterase_BioH"/>
</dbReference>
<dbReference type="PANTHER" id="PTHR43194">
    <property type="entry name" value="HYDROLASE ALPHA/BETA FOLD FAMILY"/>
    <property type="match status" value="1"/>
</dbReference>
<dbReference type="Pfam" id="PF12697">
    <property type="entry name" value="Abhydrolase_6"/>
    <property type="match status" value="1"/>
</dbReference>
<evidence type="ECO:0000259" key="1">
    <source>
        <dbReference type="Pfam" id="PF12697"/>
    </source>
</evidence>
<dbReference type="InterPro" id="IPR000073">
    <property type="entry name" value="AB_hydrolase_1"/>
</dbReference>
<evidence type="ECO:0000313" key="3">
    <source>
        <dbReference type="Proteomes" id="UP000233293"/>
    </source>
</evidence>
<dbReference type="GO" id="GO:0016787">
    <property type="term" value="F:hydrolase activity"/>
    <property type="evidence" value="ECO:0007669"/>
    <property type="project" value="UniProtKB-KW"/>
</dbReference>
<proteinExistence type="predicted"/>
<comment type="caution">
    <text evidence="2">The sequence shown here is derived from an EMBL/GenBank/DDBJ whole genome shotgun (WGS) entry which is preliminary data.</text>
</comment>
<keyword evidence="2" id="KW-0378">Hydrolase</keyword>
<dbReference type="PRINTS" id="PR00111">
    <property type="entry name" value="ABHYDROLASE"/>
</dbReference>
<dbReference type="Proteomes" id="UP000233293">
    <property type="component" value="Unassembled WGS sequence"/>
</dbReference>
<dbReference type="OrthoDB" id="9791366at2"/>
<name>A0A2N3PW71_9PROT</name>
<protein>
    <submittedName>
        <fullName evidence="2">Alpha/beta hydrolase</fullName>
    </submittedName>
</protein>
<accession>A0A2N3PW71</accession>
<dbReference type="EMBL" id="PIUM01000009">
    <property type="protein sequence ID" value="PKU24647.1"/>
    <property type="molecule type" value="Genomic_DNA"/>
</dbReference>
<organism evidence="2 3">
    <name type="scientific">Telmatospirillum siberiense</name>
    <dbReference type="NCBI Taxonomy" id="382514"/>
    <lineage>
        <taxon>Bacteria</taxon>
        <taxon>Pseudomonadati</taxon>
        <taxon>Pseudomonadota</taxon>
        <taxon>Alphaproteobacteria</taxon>
        <taxon>Rhodospirillales</taxon>
        <taxon>Rhodospirillaceae</taxon>
        <taxon>Telmatospirillum</taxon>
    </lineage>
</organism>
<dbReference type="AlphaFoldDB" id="A0A2N3PW71"/>
<dbReference type="Gene3D" id="3.40.50.1820">
    <property type="entry name" value="alpha/beta hydrolase"/>
    <property type="match status" value="1"/>
</dbReference>
<evidence type="ECO:0000313" key="2">
    <source>
        <dbReference type="EMBL" id="PKU24647.1"/>
    </source>
</evidence>
<sequence>MNTTFNISLHPEGSAAVADSVLSDAILRIKSIGLTLSALEWWTIEDFADHVADAVGARPYRWFDYCIPAALQYATIDRLRKPYQAKLAYIDSAPGDDGGTAIICLGGTVNSARRFDFLAADLSAAHRVISVDWPGRGRSGWLAQQSHYTPALLSLAVESLIDGLGLRRVTIVGSSLGGLIGMDIAARRPSLVNRVVLNDIGPEIPGGHRQRRAEAVSRYHLFQTPSDLFRRAGAAQKHDGPLSDAVRLHNIMGQTKRCDAGGGREYRHDPRTTQAYAEQVTKDINQWNDFHALQCPILLLHGEDSEVTPPEMVRRMQMVKSDSLTVVHVPLTGHTPALADRDATSVIGSWLAGVTLPAESTLPAPPTPTRLLFVDASPEAEAQPRTTTTAAILA</sequence>
<feature type="domain" description="AB hydrolase-1" evidence="1">
    <location>
        <begin position="105"/>
        <end position="343"/>
    </location>
</feature>
<gene>
    <name evidence="2" type="ORF">CWS72_09875</name>
</gene>
<keyword evidence="3" id="KW-1185">Reference proteome</keyword>
<reference evidence="3" key="1">
    <citation type="submission" date="2017-12" db="EMBL/GenBank/DDBJ databases">
        <title>Draft genome sequence of Telmatospirillum siberiense 26-4b1T, an acidotolerant peatland alphaproteobacterium potentially involved in sulfur cycling.</title>
        <authorList>
            <person name="Hausmann B."/>
            <person name="Pjevac P."/>
            <person name="Schreck K."/>
            <person name="Herbold C.W."/>
            <person name="Daims H."/>
            <person name="Wagner M."/>
            <person name="Pester M."/>
            <person name="Loy A."/>
        </authorList>
    </citation>
    <scope>NUCLEOTIDE SEQUENCE [LARGE SCALE GENOMIC DNA]</scope>
    <source>
        <strain evidence="3">26-4b1</strain>
    </source>
</reference>
<dbReference type="PANTHER" id="PTHR43194:SF2">
    <property type="entry name" value="PEROXISOMAL MEMBRANE PROTEIN LPX1"/>
    <property type="match status" value="1"/>
</dbReference>
<dbReference type="SUPFAM" id="SSF53474">
    <property type="entry name" value="alpha/beta-Hydrolases"/>
    <property type="match status" value="1"/>
</dbReference>
<dbReference type="InterPro" id="IPR029058">
    <property type="entry name" value="AB_hydrolase_fold"/>
</dbReference>